<dbReference type="RefSeq" id="WP_203955256.1">
    <property type="nucleotide sequence ID" value="NZ_BOOO01000024.1"/>
</dbReference>
<comment type="caution">
    <text evidence="2">The sequence shown here is derived from an EMBL/GenBank/DDBJ whole genome shotgun (WGS) entry which is preliminary data.</text>
</comment>
<keyword evidence="1" id="KW-0472">Membrane</keyword>
<keyword evidence="1" id="KW-1133">Transmembrane helix</keyword>
<reference evidence="2 3" key="1">
    <citation type="submission" date="2021-01" db="EMBL/GenBank/DDBJ databases">
        <title>Whole genome shotgun sequence of Planotetraspora mira NBRC 15435.</title>
        <authorList>
            <person name="Komaki H."/>
            <person name="Tamura T."/>
        </authorList>
    </citation>
    <scope>NUCLEOTIDE SEQUENCE [LARGE SCALE GENOMIC DNA]</scope>
    <source>
        <strain evidence="2 3">NBRC 15435</strain>
    </source>
</reference>
<dbReference type="Proteomes" id="UP000650628">
    <property type="component" value="Unassembled WGS sequence"/>
</dbReference>
<dbReference type="AlphaFoldDB" id="A0A8J3TQM2"/>
<gene>
    <name evidence="2" type="ORF">Pmi06nite_47850</name>
</gene>
<evidence type="ECO:0000313" key="2">
    <source>
        <dbReference type="EMBL" id="GII31343.1"/>
    </source>
</evidence>
<organism evidence="2 3">
    <name type="scientific">Planotetraspora mira</name>
    <dbReference type="NCBI Taxonomy" id="58121"/>
    <lineage>
        <taxon>Bacteria</taxon>
        <taxon>Bacillati</taxon>
        <taxon>Actinomycetota</taxon>
        <taxon>Actinomycetes</taxon>
        <taxon>Streptosporangiales</taxon>
        <taxon>Streptosporangiaceae</taxon>
        <taxon>Planotetraspora</taxon>
    </lineage>
</organism>
<protein>
    <submittedName>
        <fullName evidence="2">Uncharacterized protein</fullName>
    </submittedName>
</protein>
<sequence length="71" mass="8106">MTPELKAEVLGSILIFTLFMLVAATGWARTERFRRKYVEKKLAECQAELTAERKKVISSDPDRDTDGCPHH</sequence>
<keyword evidence="1" id="KW-0812">Transmembrane</keyword>
<feature type="transmembrane region" description="Helical" evidence="1">
    <location>
        <begin position="12"/>
        <end position="30"/>
    </location>
</feature>
<evidence type="ECO:0000313" key="3">
    <source>
        <dbReference type="Proteomes" id="UP000650628"/>
    </source>
</evidence>
<dbReference type="EMBL" id="BOOO01000024">
    <property type="protein sequence ID" value="GII31343.1"/>
    <property type="molecule type" value="Genomic_DNA"/>
</dbReference>
<proteinExistence type="predicted"/>
<evidence type="ECO:0000256" key="1">
    <source>
        <dbReference type="SAM" id="Phobius"/>
    </source>
</evidence>
<keyword evidence="3" id="KW-1185">Reference proteome</keyword>
<name>A0A8J3TQM2_9ACTN</name>
<accession>A0A8J3TQM2</accession>